<sequence>MRIDIEVRIGGKRDRTLVATIERDRDKTAEQGIGLQLAEVKSLIGRLQQIVATAQADEVIARNCLCGQCGEPLPRKGSASIVYRTAFGKLRLDSSRYYSTCVCGHCAHESASFNPLAEILTERSHPEFVYLQTRWAATVSYERASALLADVLPIDAVPRSSSIKDQVRKVGVQIDKAALHNAEDFFNSMPLRFPDPPLEQPRHALQVDAGYIRAVPAKCHGRRSFAVIAARLRIPDGPSASIAYVNDETWSVLDRFHHFLHRHEVPIDAPLAIISDGGEDVNYPSYLPWRPVQRILDWFHISMRFEHILQRMRGMRHSQPDDAAALMKKVASAKWRLWHGRAQGSIERLREVDKATTDKLQDHVKDLIGYLESDQSRLINYGSRYRAGLPISTSLAESAVNFVIGDRFKKKGQMRWTTAGANALWHIRVADLNGELADIFKKPLYGKRSKFTHKNLWEDFPMAA</sequence>
<comment type="caution">
    <text evidence="1">The sequence shown here is derived from an EMBL/GenBank/DDBJ whole genome shotgun (WGS) entry which is preliminary data.</text>
</comment>
<protein>
    <submittedName>
        <fullName evidence="1">ISKra4 family transposase</fullName>
    </submittedName>
</protein>
<dbReference type="EMBL" id="JBHRTP010000061">
    <property type="protein sequence ID" value="MFC3109957.1"/>
    <property type="molecule type" value="Genomic_DNA"/>
</dbReference>
<reference evidence="2" key="1">
    <citation type="journal article" date="2019" name="Int. J. Syst. Evol. Microbiol.">
        <title>The Global Catalogue of Microorganisms (GCM) 10K type strain sequencing project: providing services to taxonomists for standard genome sequencing and annotation.</title>
        <authorList>
            <consortium name="The Broad Institute Genomics Platform"/>
            <consortium name="The Broad Institute Genome Sequencing Center for Infectious Disease"/>
            <person name="Wu L."/>
            <person name="Ma J."/>
        </authorList>
    </citation>
    <scope>NUCLEOTIDE SEQUENCE [LARGE SCALE GENOMIC DNA]</scope>
    <source>
        <strain evidence="2">KCTC 42986</strain>
    </source>
</reference>
<keyword evidence="2" id="KW-1185">Reference proteome</keyword>
<evidence type="ECO:0000313" key="1">
    <source>
        <dbReference type="EMBL" id="MFC3109957.1"/>
    </source>
</evidence>
<evidence type="ECO:0000313" key="2">
    <source>
        <dbReference type="Proteomes" id="UP001595530"/>
    </source>
</evidence>
<accession>A0ABV7F4U9</accession>
<gene>
    <name evidence="1" type="ORF">ACFOFO_18635</name>
</gene>
<dbReference type="RefSeq" id="WP_390332362.1">
    <property type="nucleotide sequence ID" value="NZ_JBHRTP010000061.1"/>
</dbReference>
<dbReference type="NCBIfam" id="NF033572">
    <property type="entry name" value="transpos_ISKra4"/>
    <property type="match status" value="1"/>
</dbReference>
<proteinExistence type="predicted"/>
<name>A0ABV7F4U9_9BURK</name>
<organism evidence="1 2">
    <name type="scientific">Undibacterium arcticum</name>
    <dbReference type="NCBI Taxonomy" id="1762892"/>
    <lineage>
        <taxon>Bacteria</taxon>
        <taxon>Pseudomonadati</taxon>
        <taxon>Pseudomonadota</taxon>
        <taxon>Betaproteobacteria</taxon>
        <taxon>Burkholderiales</taxon>
        <taxon>Oxalobacteraceae</taxon>
        <taxon>Undibacterium</taxon>
    </lineage>
</organism>
<dbReference type="Proteomes" id="UP001595530">
    <property type="component" value="Unassembled WGS sequence"/>
</dbReference>